<dbReference type="EMBL" id="FORY01000004">
    <property type="protein sequence ID" value="SFJ36176.1"/>
    <property type="molecule type" value="Genomic_DNA"/>
</dbReference>
<protein>
    <recommendedName>
        <fullName evidence="3">Cyclopropane-fatty-acyl-phospholipid synthase</fullName>
    </recommendedName>
</protein>
<dbReference type="Proteomes" id="UP000183299">
    <property type="component" value="Unassembled WGS sequence"/>
</dbReference>
<evidence type="ECO:0000313" key="1">
    <source>
        <dbReference type="EMBL" id="SFJ36176.1"/>
    </source>
</evidence>
<dbReference type="RefSeq" id="WP_066601871.1">
    <property type="nucleotide sequence ID" value="NZ_FORY01000004.1"/>
</dbReference>
<organism evidence="1 2">
    <name type="scientific">Celeribacter halophilus</name>
    <dbReference type="NCBI Taxonomy" id="576117"/>
    <lineage>
        <taxon>Bacteria</taxon>
        <taxon>Pseudomonadati</taxon>
        <taxon>Pseudomonadota</taxon>
        <taxon>Alphaproteobacteria</taxon>
        <taxon>Rhodobacterales</taxon>
        <taxon>Roseobacteraceae</taxon>
        <taxon>Celeribacter</taxon>
    </lineage>
</organism>
<dbReference type="AlphaFoldDB" id="A0A1I3QST1"/>
<keyword evidence="2" id="KW-1185">Reference proteome</keyword>
<sequence length="251" mass="28293">MTHRPEYIAGVTIHARRGTIRNAFRYGVDYVLIDMEASARTPMLFSRNRFNLTSVHDRDHGGPLKEGRGTSWARDVLAAEGLCDPHVQILLLTQPRFLGYSFNPVSFWLAMQGAALVAVIAEVSTPFGDRHSYLCHLPEFAPITRDSRIDRPKSLHVSPFQEVAGRYEFSFDIQPETIDITILYRNGAEGVVATLSGNRSRLTSFRLVKAGLRRPLGALRTTILIHWQALRLKLKGAKYRKRPSPPNNEVT</sequence>
<gene>
    <name evidence="1" type="ORF">SAMN04488138_10460</name>
</gene>
<accession>A0A1I3QST1</accession>
<dbReference type="STRING" id="576117.SAMN04488138_10460"/>
<evidence type="ECO:0000313" key="2">
    <source>
        <dbReference type="Proteomes" id="UP000183299"/>
    </source>
</evidence>
<dbReference type="InterPro" id="IPR010775">
    <property type="entry name" value="DUF1365"/>
</dbReference>
<dbReference type="Pfam" id="PF07103">
    <property type="entry name" value="DUF1365"/>
    <property type="match status" value="1"/>
</dbReference>
<dbReference type="PANTHER" id="PTHR33973:SF4">
    <property type="entry name" value="OS07G0153300 PROTEIN"/>
    <property type="match status" value="1"/>
</dbReference>
<reference evidence="1 2" key="1">
    <citation type="submission" date="2016-10" db="EMBL/GenBank/DDBJ databases">
        <authorList>
            <person name="de Groot N.N."/>
        </authorList>
    </citation>
    <scope>NUCLEOTIDE SEQUENCE [LARGE SCALE GENOMIC DNA]</scope>
    <source>
        <strain evidence="1 2">CGMCC 1.8891</strain>
    </source>
</reference>
<dbReference type="PANTHER" id="PTHR33973">
    <property type="entry name" value="OS07G0153300 PROTEIN"/>
    <property type="match status" value="1"/>
</dbReference>
<dbReference type="OrthoDB" id="9778801at2"/>
<proteinExistence type="predicted"/>
<name>A0A1I3QST1_9RHOB</name>
<dbReference type="GeneID" id="98664615"/>
<evidence type="ECO:0008006" key="3">
    <source>
        <dbReference type="Google" id="ProtNLM"/>
    </source>
</evidence>